<dbReference type="SUPFAM" id="SSF51556">
    <property type="entry name" value="Metallo-dependent hydrolases"/>
    <property type="match status" value="1"/>
</dbReference>
<organism evidence="7 8">
    <name type="scientific">Crenobacter intestini</name>
    <dbReference type="NCBI Taxonomy" id="2563443"/>
    <lineage>
        <taxon>Bacteria</taxon>
        <taxon>Pseudomonadati</taxon>
        <taxon>Pseudomonadota</taxon>
        <taxon>Betaproteobacteria</taxon>
        <taxon>Neisseriales</taxon>
        <taxon>Neisseriaceae</taxon>
        <taxon>Crenobacter</taxon>
    </lineage>
</organism>
<evidence type="ECO:0000256" key="1">
    <source>
        <dbReference type="ARBA" id="ARBA00001947"/>
    </source>
</evidence>
<keyword evidence="3" id="KW-0479">Metal-binding</keyword>
<keyword evidence="4" id="KW-0378">Hydrolase</keyword>
<keyword evidence="5" id="KW-0862">Zinc</keyword>
<dbReference type="Proteomes" id="UP000308891">
    <property type="component" value="Unassembled WGS sequence"/>
</dbReference>
<dbReference type="InterPro" id="IPR001365">
    <property type="entry name" value="A_deaminase_dom"/>
</dbReference>
<evidence type="ECO:0000256" key="2">
    <source>
        <dbReference type="ARBA" id="ARBA00006676"/>
    </source>
</evidence>
<dbReference type="Pfam" id="PF00962">
    <property type="entry name" value="A_deaminase"/>
    <property type="match status" value="1"/>
</dbReference>
<comment type="cofactor">
    <cofactor evidence="1">
        <name>Zn(2+)</name>
        <dbReference type="ChEBI" id="CHEBI:29105"/>
    </cofactor>
</comment>
<dbReference type="PANTHER" id="PTHR43114">
    <property type="entry name" value="ADENINE DEAMINASE"/>
    <property type="match status" value="1"/>
</dbReference>
<reference evidence="7 8" key="1">
    <citation type="submission" date="2019-04" db="EMBL/GenBank/DDBJ databases">
        <title>Crenobacter sp. nov.</title>
        <authorList>
            <person name="Shi S."/>
        </authorList>
    </citation>
    <scope>NUCLEOTIDE SEQUENCE [LARGE SCALE GENOMIC DNA]</scope>
    <source>
        <strain evidence="7 8">GY 70310</strain>
    </source>
</reference>
<sequence length="376" mass="42202">MKPDSLSLADFYRLIPKVELHYHLLGGVRVATMLDLARKYAVPLTGRDAKCYYRAHQAETGEARGGIAALECLYGLMREADDYARVLEEVAEDAHACAVRYLELFWNPSDTVPATADVVAALASAIVRVEARLGMRVRLIASINREKSPEEAAAMVREVALLAHPLVIGVGIDYREENAPIERFWKAYRLAAAAGLRLTGHCSEFGLHWRNVETGVELIGLDRVDHGYTIVDAPELAARYALEGVPFTVVPSNTWYLRQWPDHAEWRRRHPIRAMGQLGLSIVPATDDWHIHATDAANCYRTLVEDFGFDLDSLRAMLEVSVRASWLPEQDKARLGDAWLAEFDALRARLAFEPDIDEAWRITYRPRFAVAAEGQP</sequence>
<evidence type="ECO:0000256" key="3">
    <source>
        <dbReference type="ARBA" id="ARBA00022723"/>
    </source>
</evidence>
<gene>
    <name evidence="7" type="ORF">E5K04_00930</name>
</gene>
<evidence type="ECO:0000259" key="6">
    <source>
        <dbReference type="Pfam" id="PF00962"/>
    </source>
</evidence>
<dbReference type="Gene3D" id="3.20.20.140">
    <property type="entry name" value="Metal-dependent hydrolases"/>
    <property type="match status" value="1"/>
</dbReference>
<dbReference type="InterPro" id="IPR032466">
    <property type="entry name" value="Metal_Hydrolase"/>
</dbReference>
<dbReference type="OrthoDB" id="105475at2"/>
<dbReference type="EMBL" id="STGJ01000001">
    <property type="protein sequence ID" value="TIC87011.1"/>
    <property type="molecule type" value="Genomic_DNA"/>
</dbReference>
<dbReference type="PANTHER" id="PTHR43114:SF6">
    <property type="entry name" value="ADENINE DEAMINASE"/>
    <property type="match status" value="1"/>
</dbReference>
<keyword evidence="8" id="KW-1185">Reference proteome</keyword>
<name>A0A4T0V6E5_9NEIS</name>
<dbReference type="AlphaFoldDB" id="A0A4T0V6E5"/>
<dbReference type="InterPro" id="IPR006330">
    <property type="entry name" value="Ado/ade_deaminase"/>
</dbReference>
<evidence type="ECO:0000256" key="5">
    <source>
        <dbReference type="ARBA" id="ARBA00022833"/>
    </source>
</evidence>
<evidence type="ECO:0000313" key="8">
    <source>
        <dbReference type="Proteomes" id="UP000308891"/>
    </source>
</evidence>
<comment type="caution">
    <text evidence="7">The sequence shown here is derived from an EMBL/GenBank/DDBJ whole genome shotgun (WGS) entry which is preliminary data.</text>
</comment>
<feature type="domain" description="Adenosine deaminase" evidence="6">
    <location>
        <begin position="16"/>
        <end position="337"/>
    </location>
</feature>
<dbReference type="GO" id="GO:0016814">
    <property type="term" value="F:hydrolase activity, acting on carbon-nitrogen (but not peptide) bonds, in cyclic amidines"/>
    <property type="evidence" value="ECO:0007669"/>
    <property type="project" value="UniProtKB-ARBA"/>
</dbReference>
<accession>A0A4T0V6E5</accession>
<dbReference type="GO" id="GO:0046872">
    <property type="term" value="F:metal ion binding"/>
    <property type="evidence" value="ECO:0007669"/>
    <property type="project" value="UniProtKB-KW"/>
</dbReference>
<evidence type="ECO:0000256" key="4">
    <source>
        <dbReference type="ARBA" id="ARBA00022801"/>
    </source>
</evidence>
<evidence type="ECO:0000313" key="7">
    <source>
        <dbReference type="EMBL" id="TIC87011.1"/>
    </source>
</evidence>
<dbReference type="GO" id="GO:0019239">
    <property type="term" value="F:deaminase activity"/>
    <property type="evidence" value="ECO:0007669"/>
    <property type="project" value="InterPro"/>
</dbReference>
<proteinExistence type="inferred from homology"/>
<dbReference type="RefSeq" id="WP_136551022.1">
    <property type="nucleotide sequence ID" value="NZ_STGJ01000001.1"/>
</dbReference>
<comment type="similarity">
    <text evidence="2">Belongs to the metallo-dependent hydrolases superfamily. Adenosine and AMP deaminases family.</text>
</comment>
<protein>
    <submittedName>
        <fullName evidence="7">Adenosine deaminase</fullName>
    </submittedName>
</protein>